<dbReference type="Proteomes" id="UP000789375">
    <property type="component" value="Unassembled WGS sequence"/>
</dbReference>
<comment type="caution">
    <text evidence="1">The sequence shown here is derived from an EMBL/GenBank/DDBJ whole genome shotgun (WGS) entry which is preliminary data.</text>
</comment>
<reference evidence="1" key="1">
    <citation type="submission" date="2021-06" db="EMBL/GenBank/DDBJ databases">
        <authorList>
            <person name="Kallberg Y."/>
            <person name="Tangrot J."/>
            <person name="Rosling A."/>
        </authorList>
    </citation>
    <scope>NUCLEOTIDE SEQUENCE</scope>
    <source>
        <strain evidence="1">87-6 pot B 2015</strain>
    </source>
</reference>
<dbReference type="InterPro" id="IPR039904">
    <property type="entry name" value="TRANK1"/>
</dbReference>
<dbReference type="PANTHER" id="PTHR21529:SF4">
    <property type="entry name" value="TPR AND ANKYRIN REPEAT-CONTAINING PROTEIN 1"/>
    <property type="match status" value="1"/>
</dbReference>
<protein>
    <submittedName>
        <fullName evidence="1">1856_t:CDS:1</fullName>
    </submittedName>
</protein>
<dbReference type="PANTHER" id="PTHR21529">
    <property type="entry name" value="MAMMARY TURMOR VIRUS RECEPTOR HOMOLOG 1, 2 MTVR1, 2"/>
    <property type="match status" value="1"/>
</dbReference>
<gene>
    <name evidence="1" type="ORF">FMOSSE_LOCUS5278</name>
</gene>
<evidence type="ECO:0000313" key="1">
    <source>
        <dbReference type="EMBL" id="CAG8526182.1"/>
    </source>
</evidence>
<proteinExistence type="predicted"/>
<keyword evidence="2" id="KW-1185">Reference proteome</keyword>
<organism evidence="1 2">
    <name type="scientific">Funneliformis mosseae</name>
    <name type="common">Endomycorrhizal fungus</name>
    <name type="synonym">Glomus mosseae</name>
    <dbReference type="NCBI Taxonomy" id="27381"/>
    <lineage>
        <taxon>Eukaryota</taxon>
        <taxon>Fungi</taxon>
        <taxon>Fungi incertae sedis</taxon>
        <taxon>Mucoromycota</taxon>
        <taxon>Glomeromycotina</taxon>
        <taxon>Glomeromycetes</taxon>
        <taxon>Glomerales</taxon>
        <taxon>Glomeraceae</taxon>
        <taxon>Funneliformis</taxon>
    </lineage>
</organism>
<sequence>MYNEDFKDMQVELPLTIETIMKISARYHPESGKIDYGFSIRKGLFMQHVKVWAVTASQEQIYTRLKILEKVYKIYNSEHINRCAIQDQDNFILPKYFKNDEVEVAKFINEVLDNEWLLEDSFKSLILSGSDFTFQVSKTGYDIIKHPKSTVIFGRSLKKYFNQMQKSAELAGETISKAQFIEWKKEYGSNKALDDNMMRLKPWGTNIGVDYLSREEYRSISNRKYPAYTHNRDEINDLFERYEKDKAQNYDFDSVDRTKSILRATKTRTFGGPHIRDVAQCIARGSTFRFEDLYSLIHQWEHKRVLTENNRYSSYKPKKFELNINSRSHRGILRLAPSVIYLLQKFFPNSIDNLSPELSEIGGPQPIIFEGCQAENLFAYKNDIENEDAFIKFGADQVIIAKGMEFNDMLLYAFFTDLPALLHWRVILSDLEDYSELENISGFLMKIPRIMSQFGNTGDTKSYQVVPSQWNCEGRTFFEQRKYEQAIFCFKRSGNGKGEKLAYAYHLQQLARTSFVTDDDDTIIEANFTKAASAFGECSRLPHAVSCYENINMFREAGELYSESKMFGMPRVVIERLGCGTKQFVTLIQTIEQGTNKISVMRRPIISISTFKILHSHDKFEEAADMLNRSVDDDENTNDATQYLLRLCRINVLKEIFTDFTSLSTMQELNRLQTKAAESLKNYNSN</sequence>
<dbReference type="AlphaFoldDB" id="A0A9N9FDU9"/>
<name>A0A9N9FDU9_FUNMO</name>
<evidence type="ECO:0000313" key="2">
    <source>
        <dbReference type="Proteomes" id="UP000789375"/>
    </source>
</evidence>
<accession>A0A9N9FDU9</accession>
<dbReference type="EMBL" id="CAJVPP010000983">
    <property type="protein sequence ID" value="CAG8526182.1"/>
    <property type="molecule type" value="Genomic_DNA"/>
</dbReference>